<keyword evidence="2" id="KW-1185">Reference proteome</keyword>
<dbReference type="PANTHER" id="PTHR36454:SF1">
    <property type="entry name" value="DUF1015 DOMAIN-CONTAINING PROTEIN"/>
    <property type="match status" value="1"/>
</dbReference>
<comment type="caution">
    <text evidence="1">The sequence shown here is derived from an EMBL/GenBank/DDBJ whole genome shotgun (WGS) entry which is preliminary data.</text>
</comment>
<dbReference type="RefSeq" id="WP_238749495.1">
    <property type="nucleotide sequence ID" value="NZ_CAKLPZ010000001.1"/>
</dbReference>
<accession>A0ABM9AYC7</accession>
<name>A0ABM9AYC7_9BACT</name>
<gene>
    <name evidence="1" type="ORF">LEM8419_00604</name>
</gene>
<evidence type="ECO:0000313" key="1">
    <source>
        <dbReference type="EMBL" id="CAH0999306.1"/>
    </source>
</evidence>
<dbReference type="EMBL" id="CAKLPZ010000001">
    <property type="protein sequence ID" value="CAH0999306.1"/>
    <property type="molecule type" value="Genomic_DNA"/>
</dbReference>
<dbReference type="PANTHER" id="PTHR36454">
    <property type="entry name" value="LMO2823 PROTEIN"/>
    <property type="match status" value="1"/>
</dbReference>
<sequence>MSILYPFPHFHTPPPGTVTHLPVTRNGIRNLSPAPFVRRGGPSFPVVQIGTTAGSSWGIGGLLPATAFSDGSVRPHEDTLSPRLARQRELVLRDGGALGKPVLLTVPTLAPLRQTLQQVAAPLLRYHTADLTYCLHAACGQIAPLPLAALGTPVIADGHHRAYTHAALAADGVAGFDMIPVVLMGGDTLHIDTFMRVIQTTKPPAQLLTELSAYFHIQPTAQSSPVQATGQWLYSYRKQHYHLSRKASRGDTTTDAGWLSHTVLPTVFGISDLRLDDRIDSVPPPPLVNGHVQLPPRSDHEAILLGKPIITERFFAEVDAGRLLPPKSTYFSPRLPSGLLVWIPGD</sequence>
<evidence type="ECO:0008006" key="3">
    <source>
        <dbReference type="Google" id="ProtNLM"/>
    </source>
</evidence>
<protein>
    <recommendedName>
        <fullName evidence="3">DUF1015 family protein</fullName>
    </recommendedName>
</protein>
<dbReference type="InterPro" id="IPR008323">
    <property type="entry name" value="UCP033563"/>
</dbReference>
<evidence type="ECO:0000313" key="2">
    <source>
        <dbReference type="Proteomes" id="UP000837803"/>
    </source>
</evidence>
<dbReference type="Proteomes" id="UP000837803">
    <property type="component" value="Unassembled WGS sequence"/>
</dbReference>
<dbReference type="Pfam" id="PF06245">
    <property type="entry name" value="DUF1015"/>
    <property type="match status" value="1"/>
</dbReference>
<reference evidence="1" key="1">
    <citation type="submission" date="2021-12" db="EMBL/GenBank/DDBJ databases">
        <authorList>
            <person name="Rodrigo-Torres L."/>
            <person name="Arahal R. D."/>
            <person name="Lucena T."/>
        </authorList>
    </citation>
    <scope>NUCLEOTIDE SEQUENCE</scope>
    <source>
        <strain evidence="1">CECT 8419</strain>
    </source>
</reference>
<organism evidence="1 2">
    <name type="scientific">Neolewinella maritima</name>
    <dbReference type="NCBI Taxonomy" id="1383882"/>
    <lineage>
        <taxon>Bacteria</taxon>
        <taxon>Pseudomonadati</taxon>
        <taxon>Bacteroidota</taxon>
        <taxon>Saprospiria</taxon>
        <taxon>Saprospirales</taxon>
        <taxon>Lewinellaceae</taxon>
        <taxon>Neolewinella</taxon>
    </lineage>
</organism>
<proteinExistence type="predicted"/>